<feature type="compositionally biased region" description="Low complexity" evidence="1">
    <location>
        <begin position="43"/>
        <end position="60"/>
    </location>
</feature>
<proteinExistence type="predicted"/>
<accession>A0A8T0A0D3</accession>
<evidence type="ECO:0000313" key="3">
    <source>
        <dbReference type="Proteomes" id="UP000605970"/>
    </source>
</evidence>
<name>A0A8T0A0D3_9BILA</name>
<comment type="caution">
    <text evidence="2">The sequence shown here is derived from an EMBL/GenBank/DDBJ whole genome shotgun (WGS) entry which is preliminary data.</text>
</comment>
<keyword evidence="3" id="KW-1185">Reference proteome</keyword>
<protein>
    <submittedName>
        <fullName evidence="2">Uncharacterized protein</fullName>
    </submittedName>
</protein>
<evidence type="ECO:0000256" key="1">
    <source>
        <dbReference type="SAM" id="MobiDB-lite"/>
    </source>
</evidence>
<dbReference type="Proteomes" id="UP000605970">
    <property type="component" value="Unassembled WGS sequence"/>
</dbReference>
<dbReference type="AlphaFoldDB" id="A0A8T0A0D3"/>
<sequence length="213" mass="23221">MGQRSSVQQPGADIAHRPRTSSDISNDLSSRHQRHRGNNNLHSRFQQNDSTSSSSPSNRTSTDEDNRSEEDAGDLNFASILMSHLGLNNSGLSPTFGVSNSAQRANTRHSEGGSNRTLFHNRNSRNHNRFGGSQRSRRALVGSSTSSASDLLSNSRLEAILRGLEDSLSASNSVSSSSIRVMGTQKQQSVLSRLRHSLPLLQLIGKNGFSLYF</sequence>
<reference evidence="2" key="1">
    <citation type="journal article" date="2020" name="Ecol. Evol.">
        <title>Genome structure and content of the rice root-knot nematode (Meloidogyne graminicola).</title>
        <authorList>
            <person name="Phan N.T."/>
            <person name="Danchin E.G.J."/>
            <person name="Klopp C."/>
            <person name="Perfus-Barbeoch L."/>
            <person name="Kozlowski D.K."/>
            <person name="Koutsovoulos G.D."/>
            <person name="Lopez-Roques C."/>
            <person name="Bouchez O."/>
            <person name="Zahm M."/>
            <person name="Besnard G."/>
            <person name="Bellafiore S."/>
        </authorList>
    </citation>
    <scope>NUCLEOTIDE SEQUENCE</scope>
    <source>
        <strain evidence="2">VN-18</strain>
    </source>
</reference>
<dbReference type="EMBL" id="JABEBT010000008">
    <property type="protein sequence ID" value="KAF7639000.1"/>
    <property type="molecule type" value="Genomic_DNA"/>
</dbReference>
<evidence type="ECO:0000313" key="2">
    <source>
        <dbReference type="EMBL" id="KAF7639000.1"/>
    </source>
</evidence>
<feature type="region of interest" description="Disordered" evidence="1">
    <location>
        <begin position="98"/>
        <end position="148"/>
    </location>
</feature>
<gene>
    <name evidence="2" type="ORF">Mgra_00001526</name>
</gene>
<feature type="region of interest" description="Disordered" evidence="1">
    <location>
        <begin position="1"/>
        <end position="70"/>
    </location>
</feature>
<organism evidence="2 3">
    <name type="scientific">Meloidogyne graminicola</name>
    <dbReference type="NCBI Taxonomy" id="189291"/>
    <lineage>
        <taxon>Eukaryota</taxon>
        <taxon>Metazoa</taxon>
        <taxon>Ecdysozoa</taxon>
        <taxon>Nematoda</taxon>
        <taxon>Chromadorea</taxon>
        <taxon>Rhabditida</taxon>
        <taxon>Tylenchina</taxon>
        <taxon>Tylenchomorpha</taxon>
        <taxon>Tylenchoidea</taxon>
        <taxon>Meloidogynidae</taxon>
        <taxon>Meloidogyninae</taxon>
        <taxon>Meloidogyne</taxon>
    </lineage>
</organism>